<comment type="caution">
    <text evidence="2">The sequence shown here is derived from an EMBL/GenBank/DDBJ whole genome shotgun (WGS) entry which is preliminary data.</text>
</comment>
<evidence type="ECO:0000256" key="1">
    <source>
        <dbReference type="SAM" id="MobiDB-lite"/>
    </source>
</evidence>
<name>A0A8J3JAJ3_9ACTN</name>
<feature type="region of interest" description="Disordered" evidence="1">
    <location>
        <begin position="1"/>
        <end position="30"/>
    </location>
</feature>
<organism evidence="2 3">
    <name type="scientific">Actinocatenispora rupis</name>
    <dbReference type="NCBI Taxonomy" id="519421"/>
    <lineage>
        <taxon>Bacteria</taxon>
        <taxon>Bacillati</taxon>
        <taxon>Actinomycetota</taxon>
        <taxon>Actinomycetes</taxon>
        <taxon>Micromonosporales</taxon>
        <taxon>Micromonosporaceae</taxon>
        <taxon>Actinocatenispora</taxon>
    </lineage>
</organism>
<proteinExistence type="predicted"/>
<protein>
    <submittedName>
        <fullName evidence="2">Uncharacterized protein</fullName>
    </submittedName>
</protein>
<evidence type="ECO:0000313" key="2">
    <source>
        <dbReference type="EMBL" id="GID14905.1"/>
    </source>
</evidence>
<dbReference type="AlphaFoldDB" id="A0A8J3JAJ3"/>
<dbReference type="EMBL" id="BOMB01000034">
    <property type="protein sequence ID" value="GID14905.1"/>
    <property type="molecule type" value="Genomic_DNA"/>
</dbReference>
<feature type="region of interest" description="Disordered" evidence="1">
    <location>
        <begin position="54"/>
        <end position="75"/>
    </location>
</feature>
<evidence type="ECO:0000313" key="3">
    <source>
        <dbReference type="Proteomes" id="UP000612808"/>
    </source>
</evidence>
<dbReference type="Proteomes" id="UP000612808">
    <property type="component" value="Unassembled WGS sequence"/>
</dbReference>
<accession>A0A8J3JAJ3</accession>
<reference evidence="2" key="1">
    <citation type="submission" date="2021-01" db="EMBL/GenBank/DDBJ databases">
        <title>Whole genome shotgun sequence of Actinocatenispora rupis NBRC 107355.</title>
        <authorList>
            <person name="Komaki H."/>
            <person name="Tamura T."/>
        </authorList>
    </citation>
    <scope>NUCLEOTIDE SEQUENCE</scope>
    <source>
        <strain evidence="2">NBRC 107355</strain>
    </source>
</reference>
<keyword evidence="3" id="KW-1185">Reference proteome</keyword>
<sequence length="75" mass="8065">MEGGRIQGHKVPNPPDIMTEGGHYPLDRPTVSSQLCTSELATAASETRCPLRNKAADHHAPSLTHPDMTLPTQHG</sequence>
<gene>
    <name evidence="2" type="ORF">Aru02nite_57940</name>
</gene>